<keyword evidence="5" id="KW-0274">FAD</keyword>
<evidence type="ECO:0000256" key="4">
    <source>
        <dbReference type="ARBA" id="ARBA00022692"/>
    </source>
</evidence>
<evidence type="ECO:0008006" key="15">
    <source>
        <dbReference type="Google" id="ProtNLM"/>
    </source>
</evidence>
<evidence type="ECO:0000256" key="7">
    <source>
        <dbReference type="ARBA" id="ARBA00023065"/>
    </source>
</evidence>
<dbReference type="GO" id="GO:0006879">
    <property type="term" value="P:intracellular iron ion homeostasis"/>
    <property type="evidence" value="ECO:0007669"/>
    <property type="project" value="TreeGrafter"/>
</dbReference>
<feature type="transmembrane region" description="Helical" evidence="9">
    <location>
        <begin position="246"/>
        <end position="265"/>
    </location>
</feature>
<dbReference type="Pfam" id="PF01794">
    <property type="entry name" value="Ferric_reduct"/>
    <property type="match status" value="1"/>
</dbReference>
<dbReference type="SUPFAM" id="SSF52343">
    <property type="entry name" value="Ferredoxin reductase-like, C-terminal NADP-linked domain"/>
    <property type="match status" value="1"/>
</dbReference>
<name>A0A4T0X3M0_9ASCO</name>
<evidence type="ECO:0000256" key="10">
    <source>
        <dbReference type="SAM" id="SignalP"/>
    </source>
</evidence>
<feature type="domain" description="FAD-binding 8" evidence="12">
    <location>
        <begin position="428"/>
        <end position="543"/>
    </location>
</feature>
<keyword evidence="6 9" id="KW-1133">Transmembrane helix</keyword>
<feature type="domain" description="Ferric oxidoreductase" evidence="11">
    <location>
        <begin position="251"/>
        <end position="372"/>
    </location>
</feature>
<keyword evidence="7" id="KW-0406">Ion transport</keyword>
<organism evidence="13 14">
    <name type="scientific">Pichia inconspicua</name>
    <dbReference type="NCBI Taxonomy" id="52247"/>
    <lineage>
        <taxon>Eukaryota</taxon>
        <taxon>Fungi</taxon>
        <taxon>Dikarya</taxon>
        <taxon>Ascomycota</taxon>
        <taxon>Saccharomycotina</taxon>
        <taxon>Pichiomycetes</taxon>
        <taxon>Pichiales</taxon>
        <taxon>Pichiaceae</taxon>
        <taxon>Pichia</taxon>
    </lineage>
</organism>
<sequence length="698" mass="79781">MKVSNTLGLLLLTSSSNALLGLGQDTLYPPDACGNACLAYFKTYRLTCSTLKEPSSHSGHGSAAAPVYVTSNKCRATNYPYIASVAWCWERNCLEISNISNKKFVHAWSEAIPGVNETSFIDALSKGAPTKYDVPKQKDPFLNEPVLVDDELFNIKYTTTRNFKSAELTAARMGFTLIMITWALEKCSVPLSLTEGIPIDYVPPRIVSLTIAAYYIINILFCAVPYRAYWEFAFYSHNTYLQMCMYVGNRTGILSFANIPVLILFASRNNIYQWLTGWSYATFQHYHRHVSIICTLEAIVHSIIYTAKYLHKPNNAAAFAKEAAKPYFVWGIVATVICSIMPALAVLKLRRMSYEIFMFFHYVFAALFIVGCYYHVYIKFKVKYGYVQWIYASIAVWAFDIVMRFAKIMYIKFRGCKSKCVVELVDHESKTLKLTYTYPHAKQTTIGNYYYLYFTTVFPFFTSHPFTVAEWHDPNHDIVSSTSDSEDSSKNEEIIEKSRSTESTISFYVQVQKGTTRKIYRQLEANDFKPIEIFSFLEGPYGTYESGTFDDHDFVILLTGGIGNTVVLNYLMHFVQYKNHKCLPNDTVKLSIMQSDRFNSRLDFLKSRIDAILPKRMSSDVEIDLHSTLNSARLDVAQYLNDKVTSIETTYPRGTRRIAVVCCGPPKFNDVCRRTCVELQTKIQNDTVVNYVTDPFEW</sequence>
<gene>
    <name evidence="13" type="ORF">CANINC_001960</name>
</gene>
<dbReference type="PANTHER" id="PTHR32361:SF9">
    <property type="entry name" value="FERRIC REDUCTASE TRANSMEMBRANE COMPONENT 3-RELATED"/>
    <property type="match status" value="1"/>
</dbReference>
<dbReference type="CDD" id="cd06186">
    <property type="entry name" value="NOX_Duox_like_FAD_NADP"/>
    <property type="match status" value="1"/>
</dbReference>
<evidence type="ECO:0000256" key="2">
    <source>
        <dbReference type="ARBA" id="ARBA00022448"/>
    </source>
</evidence>
<dbReference type="GO" id="GO:0000293">
    <property type="term" value="F:ferric-chelate reductase activity"/>
    <property type="evidence" value="ECO:0007669"/>
    <property type="project" value="TreeGrafter"/>
</dbReference>
<evidence type="ECO:0000256" key="6">
    <source>
        <dbReference type="ARBA" id="ARBA00022989"/>
    </source>
</evidence>
<evidence type="ECO:0000256" key="9">
    <source>
        <dbReference type="SAM" id="Phobius"/>
    </source>
</evidence>
<dbReference type="GO" id="GO:0006826">
    <property type="term" value="P:iron ion transport"/>
    <property type="evidence" value="ECO:0007669"/>
    <property type="project" value="TreeGrafter"/>
</dbReference>
<dbReference type="Pfam" id="PF08022">
    <property type="entry name" value="FAD_binding_8"/>
    <property type="match status" value="1"/>
</dbReference>
<dbReference type="InterPro" id="IPR039261">
    <property type="entry name" value="FNR_nucleotide-bd"/>
</dbReference>
<accession>A0A4T0X3M0</accession>
<feature type="transmembrane region" description="Helical" evidence="9">
    <location>
        <begin position="359"/>
        <end position="377"/>
    </location>
</feature>
<evidence type="ECO:0000313" key="13">
    <source>
        <dbReference type="EMBL" id="TID29437.1"/>
    </source>
</evidence>
<dbReference type="InterPro" id="IPR013130">
    <property type="entry name" value="Fe3_Rdtase_TM_dom"/>
</dbReference>
<dbReference type="SFLD" id="SFLDS00052">
    <property type="entry name" value="Ferric_Reductase_Domain"/>
    <property type="match status" value="1"/>
</dbReference>
<dbReference type="Gene3D" id="3.40.50.80">
    <property type="entry name" value="Nucleotide-binding domain of ferredoxin-NADP reductase (FNR) module"/>
    <property type="match status" value="1"/>
</dbReference>
<keyword evidence="2" id="KW-0813">Transport</keyword>
<feature type="chain" id="PRO_5020990031" description="FAD-binding FR-type domain-containing protein" evidence="10">
    <location>
        <begin position="24"/>
        <end position="698"/>
    </location>
</feature>
<keyword evidence="8 9" id="KW-0472">Membrane</keyword>
<feature type="signal peptide" evidence="10">
    <location>
        <begin position="1"/>
        <end position="23"/>
    </location>
</feature>
<dbReference type="InterPro" id="IPR013112">
    <property type="entry name" value="FAD-bd_8"/>
</dbReference>
<evidence type="ECO:0000259" key="12">
    <source>
        <dbReference type="Pfam" id="PF08022"/>
    </source>
</evidence>
<evidence type="ECO:0000259" key="11">
    <source>
        <dbReference type="Pfam" id="PF01794"/>
    </source>
</evidence>
<comment type="caution">
    <text evidence="13">The sequence shown here is derived from an EMBL/GenBank/DDBJ whole genome shotgun (WGS) entry which is preliminary data.</text>
</comment>
<feature type="transmembrane region" description="Helical" evidence="9">
    <location>
        <begin position="206"/>
        <end position="226"/>
    </location>
</feature>
<feature type="transmembrane region" description="Helical" evidence="9">
    <location>
        <begin position="286"/>
        <end position="307"/>
    </location>
</feature>
<dbReference type="InterPro" id="IPR051410">
    <property type="entry name" value="Ferric/Cupric_Reductase"/>
</dbReference>
<keyword evidence="14" id="KW-1185">Reference proteome</keyword>
<evidence type="ECO:0000256" key="1">
    <source>
        <dbReference type="ARBA" id="ARBA00004141"/>
    </source>
</evidence>
<evidence type="ECO:0000256" key="8">
    <source>
        <dbReference type="ARBA" id="ARBA00023136"/>
    </source>
</evidence>
<dbReference type="Proteomes" id="UP000307173">
    <property type="component" value="Unassembled WGS sequence"/>
</dbReference>
<protein>
    <recommendedName>
        <fullName evidence="15">FAD-binding FR-type domain-containing protein</fullName>
    </recommendedName>
</protein>
<proteinExistence type="predicted"/>
<evidence type="ECO:0000256" key="3">
    <source>
        <dbReference type="ARBA" id="ARBA00022630"/>
    </source>
</evidence>
<comment type="subcellular location">
    <subcellularLocation>
        <location evidence="1">Membrane</location>
        <topology evidence="1">Multi-pass membrane protein</topology>
    </subcellularLocation>
</comment>
<keyword evidence="4 9" id="KW-0812">Transmembrane</keyword>
<dbReference type="GO" id="GO:0005886">
    <property type="term" value="C:plasma membrane"/>
    <property type="evidence" value="ECO:0007669"/>
    <property type="project" value="TreeGrafter"/>
</dbReference>
<dbReference type="OrthoDB" id="167398at2759"/>
<feature type="transmembrane region" description="Helical" evidence="9">
    <location>
        <begin position="389"/>
        <end position="406"/>
    </location>
</feature>
<dbReference type="AlphaFoldDB" id="A0A4T0X3M0"/>
<dbReference type="SFLD" id="SFLDG01168">
    <property type="entry name" value="Ferric_reductase_subgroup_(FRE"/>
    <property type="match status" value="1"/>
</dbReference>
<dbReference type="STRING" id="52247.A0A4T0X3M0"/>
<evidence type="ECO:0000256" key="5">
    <source>
        <dbReference type="ARBA" id="ARBA00022827"/>
    </source>
</evidence>
<feature type="transmembrane region" description="Helical" evidence="9">
    <location>
        <begin position="327"/>
        <end position="347"/>
    </location>
</feature>
<keyword evidence="3" id="KW-0285">Flavoprotein</keyword>
<dbReference type="PANTHER" id="PTHR32361">
    <property type="entry name" value="FERRIC/CUPRIC REDUCTASE TRANSMEMBRANE COMPONENT"/>
    <property type="match status" value="1"/>
</dbReference>
<dbReference type="GO" id="GO:0015677">
    <property type="term" value="P:copper ion import"/>
    <property type="evidence" value="ECO:0007669"/>
    <property type="project" value="TreeGrafter"/>
</dbReference>
<reference evidence="13 14" key="1">
    <citation type="journal article" date="2019" name="Front. Genet.">
        <title>Whole-Genome Sequencing of the Opportunistic Yeast Pathogen Candida inconspicua Uncovers Its Hybrid Origin.</title>
        <authorList>
            <person name="Mixao V."/>
            <person name="Hansen A.P."/>
            <person name="Saus E."/>
            <person name="Boekhout T."/>
            <person name="Lass-Florl C."/>
            <person name="Gabaldon T."/>
        </authorList>
    </citation>
    <scope>NUCLEOTIDE SEQUENCE [LARGE SCALE GENOMIC DNA]</scope>
    <source>
        <strain evidence="13 14">CBS 180</strain>
    </source>
</reference>
<dbReference type="EMBL" id="SELW01000314">
    <property type="protein sequence ID" value="TID29437.1"/>
    <property type="molecule type" value="Genomic_DNA"/>
</dbReference>
<evidence type="ECO:0000313" key="14">
    <source>
        <dbReference type="Proteomes" id="UP000307173"/>
    </source>
</evidence>
<keyword evidence="10" id="KW-0732">Signal</keyword>